<sequence>MPLVKKTFVIPCRGEECVDLSNTLLENISGTGTVTIEAKQNQIVVTIYGYKSEVRETWLILRKLVEEKKLLRLGKGLLKISLNQLAKVLRKTIPPKLLVEVLKRLGYYAVYEKGESAIVTNAPLEELKRISEELADSYSKTGGICRGTTTRYYLAALTVLTGLDLERIVENAEKLNHIYRDEDGKIVVRVEWVRALDEYIKTYRL</sequence>
<dbReference type="AlphaFoldDB" id="A0A7C4JNS0"/>
<dbReference type="EMBL" id="DTBP01000039">
    <property type="protein sequence ID" value="HGQ74355.1"/>
    <property type="molecule type" value="Genomic_DNA"/>
</dbReference>
<proteinExistence type="predicted"/>
<name>A0A7C4JNS0_STAMA</name>
<gene>
    <name evidence="1" type="ORF">ENU09_03030</name>
    <name evidence="2" type="ORF">ENU20_04695</name>
</gene>
<dbReference type="EMBL" id="DTBE01000077">
    <property type="protein sequence ID" value="HGQ59670.1"/>
    <property type="molecule type" value="Genomic_DNA"/>
</dbReference>
<dbReference type="InterPro" id="IPR019202">
    <property type="entry name" value="DUF2067"/>
</dbReference>
<organism evidence="2">
    <name type="scientific">Staphylothermus marinus</name>
    <dbReference type="NCBI Taxonomy" id="2280"/>
    <lineage>
        <taxon>Archaea</taxon>
        <taxon>Thermoproteota</taxon>
        <taxon>Thermoprotei</taxon>
        <taxon>Desulfurococcales</taxon>
        <taxon>Desulfurococcaceae</taxon>
        <taxon>Staphylothermus</taxon>
    </lineage>
</organism>
<evidence type="ECO:0000313" key="1">
    <source>
        <dbReference type="EMBL" id="HGQ59670.1"/>
    </source>
</evidence>
<accession>A0A7C4JNS0</accession>
<evidence type="ECO:0000313" key="2">
    <source>
        <dbReference type="EMBL" id="HGQ74355.1"/>
    </source>
</evidence>
<reference evidence="2" key="1">
    <citation type="journal article" date="2020" name="mSystems">
        <title>Genome- and Community-Level Interaction Insights into Carbon Utilization and Element Cycling Functions of Hydrothermarchaeota in Hydrothermal Sediment.</title>
        <authorList>
            <person name="Zhou Z."/>
            <person name="Liu Y."/>
            <person name="Xu W."/>
            <person name="Pan J."/>
            <person name="Luo Z.H."/>
            <person name="Li M."/>
        </authorList>
    </citation>
    <scope>NUCLEOTIDE SEQUENCE [LARGE SCALE GENOMIC DNA]</scope>
    <source>
        <strain evidence="1">SpSt-638</strain>
        <strain evidence="2">SpSt-648</strain>
    </source>
</reference>
<comment type="caution">
    <text evidence="2">The sequence shown here is derived from an EMBL/GenBank/DDBJ whole genome shotgun (WGS) entry which is preliminary data.</text>
</comment>
<dbReference type="Pfam" id="PF09840">
    <property type="entry name" value="DUF2067"/>
    <property type="match status" value="1"/>
</dbReference>
<protein>
    <submittedName>
        <fullName evidence="2">DUF2067 domain-containing protein</fullName>
    </submittedName>
</protein>